<dbReference type="GO" id="GO:0017136">
    <property type="term" value="F:histone deacetylase activity, NAD-dependent"/>
    <property type="evidence" value="ECO:0007669"/>
    <property type="project" value="TreeGrafter"/>
</dbReference>
<feature type="binding site" evidence="4">
    <location>
        <position position="132"/>
    </location>
    <ligand>
        <name>Zn(2+)</name>
        <dbReference type="ChEBI" id="CHEBI:29105"/>
    </ligand>
</feature>
<keyword evidence="7" id="KW-1185">Reference proteome</keyword>
<evidence type="ECO:0000256" key="3">
    <source>
        <dbReference type="ARBA" id="ARBA00023027"/>
    </source>
</evidence>
<feature type="binding site" evidence="4">
    <location>
        <position position="180"/>
    </location>
    <ligand>
        <name>Zn(2+)</name>
        <dbReference type="ChEBI" id="CHEBI:29105"/>
    </ligand>
</feature>
<dbReference type="PROSITE" id="PS50305">
    <property type="entry name" value="SIRTUIN"/>
    <property type="match status" value="1"/>
</dbReference>
<gene>
    <name evidence="6" type="ORF">EH243_03170</name>
</gene>
<dbReference type="Gene3D" id="3.40.50.1220">
    <property type="entry name" value="TPP-binding domain"/>
    <property type="match status" value="1"/>
</dbReference>
<evidence type="ECO:0000256" key="4">
    <source>
        <dbReference type="PROSITE-ProRule" id="PRU00236"/>
    </source>
</evidence>
<organism evidence="6 7">
    <name type="scientific">Amphritea opalescens</name>
    <dbReference type="NCBI Taxonomy" id="2490544"/>
    <lineage>
        <taxon>Bacteria</taxon>
        <taxon>Pseudomonadati</taxon>
        <taxon>Pseudomonadota</taxon>
        <taxon>Gammaproteobacteria</taxon>
        <taxon>Oceanospirillales</taxon>
        <taxon>Oceanospirillaceae</taxon>
        <taxon>Amphritea</taxon>
    </lineage>
</organism>
<dbReference type="InterPro" id="IPR029035">
    <property type="entry name" value="DHS-like_NAD/FAD-binding_dom"/>
</dbReference>
<dbReference type="PANTHER" id="PTHR11085">
    <property type="entry name" value="NAD-DEPENDENT PROTEIN DEACYLASE SIRTUIN-5, MITOCHONDRIAL-RELATED"/>
    <property type="match status" value="1"/>
</dbReference>
<dbReference type="EC" id="2.3.1.286" evidence="1"/>
<dbReference type="InterPro" id="IPR050134">
    <property type="entry name" value="NAD-dep_sirtuin_deacylases"/>
</dbReference>
<comment type="caution">
    <text evidence="6">The sequence shown here is derived from an EMBL/GenBank/DDBJ whole genome shotgun (WGS) entry which is preliminary data.</text>
</comment>
<evidence type="ECO:0000256" key="2">
    <source>
        <dbReference type="ARBA" id="ARBA00022679"/>
    </source>
</evidence>
<protein>
    <recommendedName>
        <fullName evidence="1">protein acetyllysine N-acetyltransferase</fullName>
        <ecNumber evidence="1">2.3.1.286</ecNumber>
    </recommendedName>
</protein>
<dbReference type="Gene3D" id="3.30.1600.10">
    <property type="entry name" value="SIR2/SIRT2 'Small Domain"/>
    <property type="match status" value="1"/>
</dbReference>
<accession>A0A430KUP9</accession>
<dbReference type="Proteomes" id="UP000283087">
    <property type="component" value="Unassembled WGS sequence"/>
</dbReference>
<dbReference type="GO" id="GO:0070403">
    <property type="term" value="F:NAD+ binding"/>
    <property type="evidence" value="ECO:0007669"/>
    <property type="project" value="InterPro"/>
</dbReference>
<evidence type="ECO:0000313" key="6">
    <source>
        <dbReference type="EMBL" id="RTE67219.1"/>
    </source>
</evidence>
<keyword evidence="3" id="KW-0520">NAD</keyword>
<dbReference type="SUPFAM" id="SSF52467">
    <property type="entry name" value="DHS-like NAD/FAD-binding domain"/>
    <property type="match status" value="1"/>
</dbReference>
<dbReference type="InterPro" id="IPR026591">
    <property type="entry name" value="Sirtuin_cat_small_dom_sf"/>
</dbReference>
<proteinExistence type="predicted"/>
<dbReference type="Pfam" id="PF02146">
    <property type="entry name" value="SIR2"/>
    <property type="match status" value="1"/>
</dbReference>
<dbReference type="RefSeq" id="WP_126157187.1">
    <property type="nucleotide sequence ID" value="NZ_RQXW01000002.1"/>
</dbReference>
<keyword evidence="4" id="KW-0862">Zinc</keyword>
<evidence type="ECO:0000313" key="7">
    <source>
        <dbReference type="Proteomes" id="UP000283087"/>
    </source>
</evidence>
<dbReference type="EMBL" id="RQXW01000002">
    <property type="protein sequence ID" value="RTE67219.1"/>
    <property type="molecule type" value="Genomic_DNA"/>
</dbReference>
<dbReference type="InterPro" id="IPR026590">
    <property type="entry name" value="Ssirtuin_cat_dom"/>
</dbReference>
<evidence type="ECO:0000256" key="1">
    <source>
        <dbReference type="ARBA" id="ARBA00012928"/>
    </source>
</evidence>
<feature type="binding site" evidence="4">
    <location>
        <position position="183"/>
    </location>
    <ligand>
        <name>Zn(2+)</name>
        <dbReference type="ChEBI" id="CHEBI:29105"/>
    </ligand>
</feature>
<dbReference type="OrthoDB" id="9800582at2"/>
<feature type="domain" description="Deacetylase sirtuin-type" evidence="5">
    <location>
        <begin position="1"/>
        <end position="279"/>
    </location>
</feature>
<keyword evidence="4" id="KW-0479">Metal-binding</keyword>
<dbReference type="GO" id="GO:0046872">
    <property type="term" value="F:metal ion binding"/>
    <property type="evidence" value="ECO:0007669"/>
    <property type="project" value="UniProtKB-KW"/>
</dbReference>
<sequence length="279" mass="30860">MTSQPNAQPLTDFIHQHPRLFILTGAGCSTQSGIPDYRDSNGQWKRQPPVQHRDFLTSHATRQRFWARSLIGWPLMANARPNSVHNSLQQLEQKGYCPQLVTQNVDRLHQLAGQQQVIDLHGRSDQVICMDCQQLHDRNQIHQQMAAENPAFAHYTASAAPDGDADLEGVDFGRFKVTGCAACGGMLKPNVVFFGDNVPKERVFSALDSLEKADALLVIGSSLMVYSGFRFCKQAAQRNIPIAAITHGKTRADELLSLKLDGDISAFLTPSVSALDQRL</sequence>
<evidence type="ECO:0000259" key="5">
    <source>
        <dbReference type="PROSITE" id="PS50305"/>
    </source>
</evidence>
<dbReference type="NCBIfam" id="NF003738">
    <property type="entry name" value="PRK05333.1"/>
    <property type="match status" value="1"/>
</dbReference>
<dbReference type="AlphaFoldDB" id="A0A430KUP9"/>
<name>A0A430KUP9_9GAMM</name>
<dbReference type="PANTHER" id="PTHR11085:SF10">
    <property type="entry name" value="NAD-DEPENDENT PROTEIN DEACYLASE SIRTUIN-5, MITOCHONDRIAL-RELATED"/>
    <property type="match status" value="1"/>
</dbReference>
<reference evidence="6 7" key="1">
    <citation type="submission" date="2018-11" db="EMBL/GenBank/DDBJ databases">
        <title>The draft genome sequence of Amphritea opalescens ANRC-JH13T.</title>
        <authorList>
            <person name="Fang Z."/>
            <person name="Zhang Y."/>
            <person name="Han X."/>
        </authorList>
    </citation>
    <scope>NUCLEOTIDE SEQUENCE [LARGE SCALE GENOMIC DNA]</scope>
    <source>
        <strain evidence="6 7">ANRC-JH13</strain>
    </source>
</reference>
<feature type="binding site" evidence="4">
    <location>
        <position position="129"/>
    </location>
    <ligand>
        <name>Zn(2+)</name>
        <dbReference type="ChEBI" id="CHEBI:29105"/>
    </ligand>
</feature>
<dbReference type="InterPro" id="IPR003000">
    <property type="entry name" value="Sirtuin"/>
</dbReference>
<keyword evidence="2" id="KW-0808">Transferase</keyword>
<feature type="active site" description="Proton acceptor" evidence="4">
    <location>
        <position position="121"/>
    </location>
</feature>